<organism evidence="1 2">
    <name type="scientific">Acinetobacter bereziniae NIPH 3</name>
    <dbReference type="NCBI Taxonomy" id="1217651"/>
    <lineage>
        <taxon>Bacteria</taxon>
        <taxon>Pseudomonadati</taxon>
        <taxon>Pseudomonadota</taxon>
        <taxon>Gammaproteobacteria</taxon>
        <taxon>Moraxellales</taxon>
        <taxon>Moraxellaceae</taxon>
        <taxon>Acinetobacter</taxon>
    </lineage>
</organism>
<gene>
    <name evidence="1" type="ORF">F963_03019</name>
</gene>
<evidence type="ECO:0000313" key="1">
    <source>
        <dbReference type="EMBL" id="ENV20888.1"/>
    </source>
</evidence>
<reference evidence="1 2" key="1">
    <citation type="submission" date="2013-02" db="EMBL/GenBank/DDBJ databases">
        <title>The Genome Sequence of Acinetobacter bereziniae NIPH 3.</title>
        <authorList>
            <consortium name="The Broad Institute Genome Sequencing Platform"/>
            <consortium name="The Broad Institute Genome Sequencing Center for Infectious Disease"/>
            <person name="Cerqueira G."/>
            <person name="Feldgarden M."/>
            <person name="Courvalin P."/>
            <person name="Perichon B."/>
            <person name="Grillot-Courvalin C."/>
            <person name="Clermont D."/>
            <person name="Rocha E."/>
            <person name="Yoon E.-J."/>
            <person name="Nemec A."/>
            <person name="Walker B."/>
            <person name="Young S.K."/>
            <person name="Zeng Q."/>
            <person name="Gargeya S."/>
            <person name="Fitzgerald M."/>
            <person name="Haas B."/>
            <person name="Abouelleil A."/>
            <person name="Alvarado L."/>
            <person name="Arachchi H.M."/>
            <person name="Berlin A.M."/>
            <person name="Chapman S.B."/>
            <person name="Dewar J."/>
            <person name="Goldberg J."/>
            <person name="Griggs A."/>
            <person name="Gujja S."/>
            <person name="Hansen M."/>
            <person name="Howarth C."/>
            <person name="Imamovic A."/>
            <person name="Larimer J."/>
            <person name="McCowan C."/>
            <person name="Murphy C."/>
            <person name="Neiman D."/>
            <person name="Pearson M."/>
            <person name="Priest M."/>
            <person name="Roberts A."/>
            <person name="Saif S."/>
            <person name="Shea T."/>
            <person name="Sisk P."/>
            <person name="Sykes S."/>
            <person name="Wortman J."/>
            <person name="Nusbaum C."/>
            <person name="Birren B."/>
        </authorList>
    </citation>
    <scope>NUCLEOTIDE SEQUENCE [LARGE SCALE GENOMIC DNA]</scope>
    <source>
        <strain evidence="1 2">NIPH 3</strain>
    </source>
</reference>
<dbReference type="EMBL" id="APPK01000045">
    <property type="protein sequence ID" value="ENV20888.1"/>
    <property type="molecule type" value="Genomic_DNA"/>
</dbReference>
<name>N8YMT7_ACIBZ</name>
<protein>
    <submittedName>
        <fullName evidence="1">Uncharacterized protein</fullName>
    </submittedName>
</protein>
<accession>N8YMT7</accession>
<dbReference type="Proteomes" id="UP000013270">
    <property type="component" value="Unassembled WGS sequence"/>
</dbReference>
<evidence type="ECO:0000313" key="2">
    <source>
        <dbReference type="Proteomes" id="UP000013270"/>
    </source>
</evidence>
<comment type="caution">
    <text evidence="1">The sequence shown here is derived from an EMBL/GenBank/DDBJ whole genome shotgun (WGS) entry which is preliminary data.</text>
</comment>
<dbReference type="AlphaFoldDB" id="N8YMT7"/>
<dbReference type="HOGENOM" id="CLU_3021284_0_0_6"/>
<proteinExistence type="predicted"/>
<sequence>MDNNQIWQIIDLEDDHYLSEQKLNLELKSALLTEFLQHLHIEFQHYGFEIQQFHV</sequence>
<dbReference type="PATRIC" id="fig|1217651.3.peg.2981"/>